<feature type="transmembrane region" description="Helical" evidence="6">
    <location>
        <begin position="117"/>
        <end position="143"/>
    </location>
</feature>
<keyword evidence="8" id="KW-1185">Reference proteome</keyword>
<protein>
    <recommendedName>
        <fullName evidence="3">Uncharacterized protein ycf70</fullName>
    </recommendedName>
</protein>
<keyword evidence="5" id="KW-0934">Plastid</keyword>
<evidence type="ECO:0000256" key="4">
    <source>
        <dbReference type="ARBA" id="ARBA00022528"/>
    </source>
</evidence>
<evidence type="ECO:0000256" key="2">
    <source>
        <dbReference type="ARBA" id="ARBA00005455"/>
    </source>
</evidence>
<dbReference type="Pfam" id="PF17382">
    <property type="entry name" value="Ycf70"/>
    <property type="match status" value="1"/>
</dbReference>
<reference evidence="7 8" key="1">
    <citation type="submission" date="2022-10" db="EMBL/GenBank/DDBJ databases">
        <title>WGS assembly of Paspalum vaginatum 540-79.</title>
        <authorList>
            <person name="Sun G."/>
            <person name="Wase N."/>
            <person name="Shu S."/>
            <person name="Jenkins J."/>
            <person name="Zhou B."/>
            <person name="Torres-Rodriguez J."/>
            <person name="Chen C."/>
            <person name="Sandor L."/>
            <person name="Plott C."/>
            <person name="Yoshinga Y."/>
            <person name="Daum C."/>
            <person name="Qi P."/>
            <person name="Barry K."/>
            <person name="Lipzen A."/>
            <person name="Berry L."/>
            <person name="Pedersen C."/>
            <person name="Gottilla T."/>
            <person name="Foltz A."/>
            <person name="Yu H."/>
            <person name="O'Malley R."/>
            <person name="Zhang C."/>
            <person name="Devos K."/>
            <person name="Sigmon B."/>
            <person name="Yu B."/>
            <person name="Obata T."/>
            <person name="Schmutz J."/>
            <person name="Schnable J."/>
        </authorList>
    </citation>
    <scope>NUCLEOTIDE SEQUENCE [LARGE SCALE GENOMIC DNA]</scope>
    <source>
        <strain evidence="8">cv. 540-79</strain>
    </source>
</reference>
<keyword evidence="4" id="KW-0150">Chloroplast</keyword>
<dbReference type="GO" id="GO:0009507">
    <property type="term" value="C:chloroplast"/>
    <property type="evidence" value="ECO:0007669"/>
    <property type="project" value="UniProtKB-SubCell"/>
</dbReference>
<keyword evidence="6" id="KW-0472">Membrane</keyword>
<sequence length="189" mass="22405">MGLYALFYMFLVLFIFFDSFKQESNKLELSGKEERKLVNGEDPLTRDFPDPLYEEFEESSSEDSDVNFHEEVHDEFFKVISLLPYGSDFMISGGRKHISQFLFSILNKKEKEEKDLWGLYCPLYLLVYIVGIIKLFLTTVWHICVLTNNDPCSHNRRIDPNRNAYIWFICYWHGKKRCILQTREGLSKS</sequence>
<comment type="caution">
    <text evidence="7">The sequence shown here is derived from an EMBL/GenBank/DDBJ whole genome shotgun (WGS) entry which is preliminary data.</text>
</comment>
<evidence type="ECO:0000256" key="5">
    <source>
        <dbReference type="ARBA" id="ARBA00022640"/>
    </source>
</evidence>
<name>A0A9W7XCE9_9POAL</name>
<organism evidence="7 8">
    <name type="scientific">Paspalum vaginatum</name>
    <name type="common">seashore paspalum</name>
    <dbReference type="NCBI Taxonomy" id="158149"/>
    <lineage>
        <taxon>Eukaryota</taxon>
        <taxon>Viridiplantae</taxon>
        <taxon>Streptophyta</taxon>
        <taxon>Embryophyta</taxon>
        <taxon>Tracheophyta</taxon>
        <taxon>Spermatophyta</taxon>
        <taxon>Magnoliopsida</taxon>
        <taxon>Liliopsida</taxon>
        <taxon>Poales</taxon>
        <taxon>Poaceae</taxon>
        <taxon>PACMAD clade</taxon>
        <taxon>Panicoideae</taxon>
        <taxon>Andropogonodae</taxon>
        <taxon>Paspaleae</taxon>
        <taxon>Paspalinae</taxon>
        <taxon>Paspalum</taxon>
    </lineage>
</organism>
<evidence type="ECO:0000256" key="1">
    <source>
        <dbReference type="ARBA" id="ARBA00004229"/>
    </source>
</evidence>
<evidence type="ECO:0000313" key="8">
    <source>
        <dbReference type="Proteomes" id="UP001164776"/>
    </source>
</evidence>
<proteinExistence type="inferred from homology"/>
<dbReference type="EMBL" id="MU629598">
    <property type="protein sequence ID" value="KAJ1255967.1"/>
    <property type="molecule type" value="Genomic_DNA"/>
</dbReference>
<accession>A0A9W7XCE9</accession>
<dbReference type="InterPro" id="IPR035337">
    <property type="entry name" value="Ycf70-like"/>
</dbReference>
<evidence type="ECO:0000256" key="3">
    <source>
        <dbReference type="ARBA" id="ARBA00021521"/>
    </source>
</evidence>
<dbReference type="AlphaFoldDB" id="A0A9W7XCE9"/>
<comment type="subcellular location">
    <subcellularLocation>
        <location evidence="1">Plastid</location>
        <location evidence="1">Chloroplast</location>
    </subcellularLocation>
</comment>
<comment type="similarity">
    <text evidence="2">Belongs to the ycf70 family.</text>
</comment>
<feature type="transmembrane region" description="Helical" evidence="6">
    <location>
        <begin position="6"/>
        <end position="22"/>
    </location>
</feature>
<evidence type="ECO:0000256" key="6">
    <source>
        <dbReference type="SAM" id="Phobius"/>
    </source>
</evidence>
<evidence type="ECO:0000313" key="7">
    <source>
        <dbReference type="EMBL" id="KAJ1255967.1"/>
    </source>
</evidence>
<keyword evidence="6" id="KW-1133">Transmembrane helix</keyword>
<keyword evidence="6" id="KW-0812">Transmembrane</keyword>
<dbReference type="Proteomes" id="UP001164776">
    <property type="component" value="Unassembled WGS sequence"/>
</dbReference>
<gene>
    <name evidence="7" type="ORF">BS78_K125300</name>
</gene>